<reference evidence="2 3" key="1">
    <citation type="submission" date="2017-01" db="EMBL/GenBank/DDBJ databases">
        <title>Genomic analysis of Xuhuaishuia manganoxidans DY6-4.</title>
        <authorList>
            <person name="Wang X."/>
        </authorList>
    </citation>
    <scope>NUCLEOTIDE SEQUENCE [LARGE SCALE GENOMIC DNA]</scope>
    <source>
        <strain evidence="2 3">DY6-4</strain>
    </source>
</reference>
<dbReference type="SUPFAM" id="SSF56112">
    <property type="entry name" value="Protein kinase-like (PK-like)"/>
    <property type="match status" value="1"/>
</dbReference>
<evidence type="ECO:0000313" key="3">
    <source>
        <dbReference type="Proteomes" id="UP000187266"/>
    </source>
</evidence>
<keyword evidence="3" id="KW-1185">Reference proteome</keyword>
<feature type="compositionally biased region" description="Basic and acidic residues" evidence="1">
    <location>
        <begin position="43"/>
        <end position="54"/>
    </location>
</feature>
<dbReference type="RefSeq" id="WP_076979802.1">
    <property type="nucleotide sequence ID" value="NZ_CP019124.1"/>
</dbReference>
<dbReference type="AlphaFoldDB" id="A0A1U7DII9"/>
<dbReference type="EMBL" id="CP019124">
    <property type="protein sequence ID" value="APX89781.1"/>
    <property type="molecule type" value="Genomic_DNA"/>
</dbReference>
<evidence type="ECO:0008006" key="4">
    <source>
        <dbReference type="Google" id="ProtNLM"/>
    </source>
</evidence>
<accession>A0A1U7DII9</accession>
<sequence>MSGPGGEHVQLGAINPETGSAEVGEVSPEAEPPSSQSRALHAAPERNSTRRAKPDYPSPQTILEAAREIFGTEVTKMTAPGGRKRASIRIHMADGPRETMIATYRPASRRRETELRVLRHLGDEGANVPQVLGVHGDILFQSDAGSRRLTSELLRARNDDLDDLVSRTYESLWEIKSAARRSGLLAQTPPVATGVEWLRDFTQTPREISNRLGIRAPRLKLAPLAQSLVTLPVDFIKWDARPGNASVQDDGSILWFDWEHAGRRRGVEDFAFLLGDEFWTLSPTRSLYLFARSCPQDPDPLMPLLRRFSTLQMVQRVGLIESQQRRHGWNREDRARRYDRIGTAPELLHRLREHGIEMALMDPLTEPLADWFDQATNAILTR</sequence>
<organism evidence="2 3">
    <name type="scientific">Brevirhabdus pacifica</name>
    <dbReference type="NCBI Taxonomy" id="1267768"/>
    <lineage>
        <taxon>Bacteria</taxon>
        <taxon>Pseudomonadati</taxon>
        <taxon>Pseudomonadota</taxon>
        <taxon>Alphaproteobacteria</taxon>
        <taxon>Rhodobacterales</taxon>
        <taxon>Paracoccaceae</taxon>
        <taxon>Brevirhabdus</taxon>
    </lineage>
</organism>
<feature type="region of interest" description="Disordered" evidence="1">
    <location>
        <begin position="1"/>
        <end position="58"/>
    </location>
</feature>
<protein>
    <recommendedName>
        <fullName evidence="4">Aminoglycoside phosphotransferase domain-containing protein</fullName>
    </recommendedName>
</protein>
<gene>
    <name evidence="2" type="ORF">BV394_08685</name>
</gene>
<name>A0A1U7DII9_9RHOB</name>
<dbReference type="InterPro" id="IPR011009">
    <property type="entry name" value="Kinase-like_dom_sf"/>
</dbReference>
<proteinExistence type="predicted"/>
<dbReference type="Proteomes" id="UP000187266">
    <property type="component" value="Chromosome"/>
</dbReference>
<dbReference type="OrthoDB" id="5621369at2"/>
<evidence type="ECO:0000313" key="2">
    <source>
        <dbReference type="EMBL" id="APX89781.1"/>
    </source>
</evidence>
<evidence type="ECO:0000256" key="1">
    <source>
        <dbReference type="SAM" id="MobiDB-lite"/>
    </source>
</evidence>